<feature type="region of interest" description="Disordered" evidence="9">
    <location>
        <begin position="112"/>
        <end position="142"/>
    </location>
</feature>
<gene>
    <name evidence="11" type="ORF">ALMOND_2B006984</name>
</gene>
<name>A0A5E4EDP3_PRUDU</name>
<dbReference type="InterPro" id="IPR036236">
    <property type="entry name" value="Znf_C2H2_sf"/>
</dbReference>
<evidence type="ECO:0000256" key="8">
    <source>
        <dbReference type="PROSITE-ProRule" id="PRU00042"/>
    </source>
</evidence>
<keyword evidence="4" id="KW-0862">Zinc</keyword>
<dbReference type="EMBL" id="CABIKO010000009">
    <property type="protein sequence ID" value="VVA13825.1"/>
    <property type="molecule type" value="Genomic_DNA"/>
</dbReference>
<reference evidence="12" key="1">
    <citation type="journal article" date="2020" name="Plant J.">
        <title>Transposons played a major role in the diversification between the closely related almond and peach genomes: results from the almond genome sequence.</title>
        <authorList>
            <person name="Alioto T."/>
            <person name="Alexiou K.G."/>
            <person name="Bardil A."/>
            <person name="Barteri F."/>
            <person name="Castanera R."/>
            <person name="Cruz F."/>
            <person name="Dhingra A."/>
            <person name="Duval H."/>
            <person name="Fernandez I Marti A."/>
            <person name="Frias L."/>
            <person name="Galan B."/>
            <person name="Garcia J.L."/>
            <person name="Howad W."/>
            <person name="Gomez-Garrido J."/>
            <person name="Gut M."/>
            <person name="Julca I."/>
            <person name="Morata J."/>
            <person name="Puigdomenech P."/>
            <person name="Ribeca P."/>
            <person name="Rubio Cabetas M.J."/>
            <person name="Vlasova A."/>
            <person name="Wirthensohn M."/>
            <person name="Garcia-Mas J."/>
            <person name="Gabaldon T."/>
            <person name="Casacuberta J.M."/>
            <person name="Arus P."/>
        </authorList>
    </citation>
    <scope>NUCLEOTIDE SEQUENCE [LARGE SCALE GENOMIC DNA]</scope>
    <source>
        <strain evidence="12">cv. Texas</strain>
    </source>
</reference>
<evidence type="ECO:0000256" key="9">
    <source>
        <dbReference type="SAM" id="MobiDB-lite"/>
    </source>
</evidence>
<evidence type="ECO:0000259" key="10">
    <source>
        <dbReference type="PROSITE" id="PS50157"/>
    </source>
</evidence>
<evidence type="ECO:0000313" key="12">
    <source>
        <dbReference type="Proteomes" id="UP000327085"/>
    </source>
</evidence>
<evidence type="ECO:0000256" key="1">
    <source>
        <dbReference type="ARBA" id="ARBA00004123"/>
    </source>
</evidence>
<protein>
    <submittedName>
        <fullName evidence="11">PREDICTED: mRNAional regulator</fullName>
    </submittedName>
</protein>
<dbReference type="PANTHER" id="PTHR45801">
    <property type="entry name" value="OS07G0101800 PROTEIN"/>
    <property type="match status" value="1"/>
</dbReference>
<dbReference type="Gramene" id="VVA13825">
    <property type="protein sequence ID" value="VVA13825"/>
    <property type="gene ID" value="Prudul26B006984"/>
</dbReference>
<dbReference type="SUPFAM" id="SSF57667">
    <property type="entry name" value="beta-beta-alpha zinc fingers"/>
    <property type="match status" value="1"/>
</dbReference>
<feature type="domain" description="C2H2-type" evidence="10">
    <location>
        <begin position="23"/>
        <end position="50"/>
    </location>
</feature>
<keyword evidence="3 8" id="KW-0863">Zinc-finger</keyword>
<dbReference type="InParanoid" id="A0A5E4EDP3"/>
<evidence type="ECO:0000256" key="5">
    <source>
        <dbReference type="ARBA" id="ARBA00023015"/>
    </source>
</evidence>
<dbReference type="Gene3D" id="3.30.160.60">
    <property type="entry name" value="Classic Zinc Finger"/>
    <property type="match status" value="1"/>
</dbReference>
<evidence type="ECO:0000256" key="2">
    <source>
        <dbReference type="ARBA" id="ARBA00022723"/>
    </source>
</evidence>
<keyword evidence="6" id="KW-0804">Transcription</keyword>
<organism evidence="11 12">
    <name type="scientific">Prunus dulcis</name>
    <name type="common">Almond</name>
    <name type="synonym">Amygdalus dulcis</name>
    <dbReference type="NCBI Taxonomy" id="3755"/>
    <lineage>
        <taxon>Eukaryota</taxon>
        <taxon>Viridiplantae</taxon>
        <taxon>Streptophyta</taxon>
        <taxon>Embryophyta</taxon>
        <taxon>Tracheophyta</taxon>
        <taxon>Spermatophyta</taxon>
        <taxon>Magnoliopsida</taxon>
        <taxon>eudicotyledons</taxon>
        <taxon>Gunneridae</taxon>
        <taxon>Pentapetalae</taxon>
        <taxon>rosids</taxon>
        <taxon>fabids</taxon>
        <taxon>Rosales</taxon>
        <taxon>Rosaceae</taxon>
        <taxon>Amygdaloideae</taxon>
        <taxon>Amygdaleae</taxon>
        <taxon>Prunus</taxon>
    </lineage>
</organism>
<dbReference type="GO" id="GO:0005634">
    <property type="term" value="C:nucleus"/>
    <property type="evidence" value="ECO:0007669"/>
    <property type="project" value="UniProtKB-SubCell"/>
</dbReference>
<keyword evidence="5" id="KW-0805">Transcription regulation</keyword>
<evidence type="ECO:0000256" key="3">
    <source>
        <dbReference type="ARBA" id="ARBA00022771"/>
    </source>
</evidence>
<evidence type="ECO:0000256" key="7">
    <source>
        <dbReference type="ARBA" id="ARBA00023242"/>
    </source>
</evidence>
<sequence>MDCINFSFEGENLCDISWAAKNYACSFCRREFRSAQALGGHMNVHRRDRARLRLLPPSLSSEICPHNPNPSSYFSPSSSSSSSSLSSSKGLPHNYSSCHSLLSPSLRALMSATSSTDGNKKPKFKYNSPQNHVPNLIPKKGKRGAVDHEAGEILKGFAQKDLDDEFNKVDDLKKESNIIRLDLDMGFFKDHKEEVDLELRLGHL</sequence>
<dbReference type="InterPro" id="IPR013087">
    <property type="entry name" value="Znf_C2H2_type"/>
</dbReference>
<evidence type="ECO:0000313" key="11">
    <source>
        <dbReference type="EMBL" id="VVA13825.1"/>
    </source>
</evidence>
<dbReference type="InterPro" id="IPR052426">
    <property type="entry name" value="Plant_dev_regulator"/>
</dbReference>
<keyword evidence="7" id="KW-0539">Nucleus</keyword>
<evidence type="ECO:0000256" key="6">
    <source>
        <dbReference type="ARBA" id="ARBA00023163"/>
    </source>
</evidence>
<proteinExistence type="predicted"/>
<dbReference type="PROSITE" id="PS50157">
    <property type="entry name" value="ZINC_FINGER_C2H2_2"/>
    <property type="match status" value="1"/>
</dbReference>
<dbReference type="OMA" id="DISWAAK"/>
<evidence type="ECO:0000256" key="4">
    <source>
        <dbReference type="ARBA" id="ARBA00022833"/>
    </source>
</evidence>
<dbReference type="PANTHER" id="PTHR45801:SF110">
    <property type="entry name" value="TRANSCRIPTIONAL REGULATOR SUPERMAN"/>
    <property type="match status" value="1"/>
</dbReference>
<dbReference type="AlphaFoldDB" id="A0A5E4EDP3"/>
<accession>A0A5E4EDP3</accession>
<dbReference type="Pfam" id="PF13912">
    <property type="entry name" value="zf-C2H2_6"/>
    <property type="match status" value="1"/>
</dbReference>
<keyword evidence="2" id="KW-0479">Metal-binding</keyword>
<comment type="subcellular location">
    <subcellularLocation>
        <location evidence="1">Nucleus</location>
    </subcellularLocation>
</comment>
<dbReference type="Proteomes" id="UP000327085">
    <property type="component" value="Chromosome 8"/>
</dbReference>
<dbReference type="GO" id="GO:0008270">
    <property type="term" value="F:zinc ion binding"/>
    <property type="evidence" value="ECO:0007669"/>
    <property type="project" value="UniProtKB-KW"/>
</dbReference>
<dbReference type="PROSITE" id="PS00028">
    <property type="entry name" value="ZINC_FINGER_C2H2_1"/>
    <property type="match status" value="1"/>
</dbReference>